<comment type="cofactor">
    <cofactor evidence="13">
        <name>Mg(2+)</name>
        <dbReference type="ChEBI" id="CHEBI:18420"/>
    </cofactor>
    <text evidence="13">Binds 2 magnesium ions per tetramer.</text>
</comment>
<dbReference type="InterPro" id="IPR002319">
    <property type="entry name" value="Phenylalanyl-tRNA_Synthase"/>
</dbReference>
<evidence type="ECO:0000256" key="4">
    <source>
        <dbReference type="ARBA" id="ARBA00022490"/>
    </source>
</evidence>
<dbReference type="InterPro" id="IPR010978">
    <property type="entry name" value="tRNA-bd_arm"/>
</dbReference>
<keyword evidence="7 13" id="KW-0547">Nucleotide-binding</keyword>
<evidence type="ECO:0000256" key="3">
    <source>
        <dbReference type="ARBA" id="ARBA00011209"/>
    </source>
</evidence>
<dbReference type="GO" id="GO:0000287">
    <property type="term" value="F:magnesium ion binding"/>
    <property type="evidence" value="ECO:0007669"/>
    <property type="project" value="UniProtKB-UniRule"/>
</dbReference>
<evidence type="ECO:0000256" key="2">
    <source>
        <dbReference type="ARBA" id="ARBA00010207"/>
    </source>
</evidence>
<dbReference type="HAMAP" id="MF_00281">
    <property type="entry name" value="Phe_tRNA_synth_alpha1"/>
    <property type="match status" value="1"/>
</dbReference>
<evidence type="ECO:0000313" key="15">
    <source>
        <dbReference type="EMBL" id="AVD71180.1"/>
    </source>
</evidence>
<dbReference type="Gene3D" id="3.30.930.10">
    <property type="entry name" value="Bira Bifunctional Protein, Domain 2"/>
    <property type="match status" value="1"/>
</dbReference>
<gene>
    <name evidence="13" type="primary">pheS</name>
    <name evidence="15" type="ORF">CAY53_06515</name>
</gene>
<protein>
    <recommendedName>
        <fullName evidence="13">Phenylalanine--tRNA ligase alpha subunit</fullName>
        <ecNumber evidence="13">6.1.1.20</ecNumber>
    </recommendedName>
    <alternativeName>
        <fullName evidence="13">Phenylalanyl-tRNA synthetase alpha subunit</fullName>
        <shortName evidence="13">PheRS</shortName>
    </alternativeName>
</protein>
<evidence type="ECO:0000256" key="1">
    <source>
        <dbReference type="ARBA" id="ARBA00004496"/>
    </source>
</evidence>
<comment type="subcellular location">
    <subcellularLocation>
        <location evidence="1 13">Cytoplasm</location>
    </subcellularLocation>
</comment>
<keyword evidence="5 13" id="KW-0436">Ligase</keyword>
<keyword evidence="6 13" id="KW-0479">Metal-binding</keyword>
<dbReference type="PROSITE" id="PS50862">
    <property type="entry name" value="AA_TRNA_LIGASE_II"/>
    <property type="match status" value="1"/>
</dbReference>
<evidence type="ECO:0000256" key="9">
    <source>
        <dbReference type="ARBA" id="ARBA00022842"/>
    </source>
</evidence>
<dbReference type="AlphaFoldDB" id="A0A2L1GNB3"/>
<proteinExistence type="inferred from homology"/>
<dbReference type="InterPro" id="IPR022911">
    <property type="entry name" value="Phe_tRNA_ligase_alpha1_bac"/>
</dbReference>
<evidence type="ECO:0000256" key="11">
    <source>
        <dbReference type="ARBA" id="ARBA00023146"/>
    </source>
</evidence>
<dbReference type="CDD" id="cd00496">
    <property type="entry name" value="PheRS_alpha_core"/>
    <property type="match status" value="1"/>
</dbReference>
<evidence type="ECO:0000256" key="5">
    <source>
        <dbReference type="ARBA" id="ARBA00022598"/>
    </source>
</evidence>
<dbReference type="Pfam" id="PF01409">
    <property type="entry name" value="tRNA-synt_2d"/>
    <property type="match status" value="1"/>
</dbReference>
<dbReference type="KEGG" id="deo:CAY53_06515"/>
<dbReference type="InterPro" id="IPR004529">
    <property type="entry name" value="Phe-tRNA-synth_IIc_asu"/>
</dbReference>
<comment type="subunit">
    <text evidence="3 13">Tetramer of two alpha and two beta subunits.</text>
</comment>
<dbReference type="InterPro" id="IPR004188">
    <property type="entry name" value="Phe-tRNA_ligase_II_N"/>
</dbReference>
<dbReference type="GO" id="GO:0000049">
    <property type="term" value="F:tRNA binding"/>
    <property type="evidence" value="ECO:0007669"/>
    <property type="project" value="InterPro"/>
</dbReference>
<dbReference type="EC" id="6.1.1.20" evidence="13"/>
<dbReference type="GO" id="GO:0004826">
    <property type="term" value="F:phenylalanine-tRNA ligase activity"/>
    <property type="evidence" value="ECO:0007669"/>
    <property type="project" value="UniProtKB-UniRule"/>
</dbReference>
<name>A0A2L1GNB3_9BACT</name>
<feature type="domain" description="Aminoacyl-transfer RNA synthetases class-II family profile" evidence="14">
    <location>
        <begin position="108"/>
        <end position="315"/>
    </location>
</feature>
<comment type="similarity">
    <text evidence="2 13">Belongs to the class-II aminoacyl-tRNA synthetase family. Phe-tRNA synthetase alpha subunit type 1 subfamily.</text>
</comment>
<dbReference type="RefSeq" id="WP_104936454.1">
    <property type="nucleotide sequence ID" value="NZ_CP021255.1"/>
</dbReference>
<dbReference type="GO" id="GO:0006432">
    <property type="term" value="P:phenylalanyl-tRNA aminoacylation"/>
    <property type="evidence" value="ECO:0007669"/>
    <property type="project" value="UniProtKB-UniRule"/>
</dbReference>
<dbReference type="PANTHER" id="PTHR11538:SF41">
    <property type="entry name" value="PHENYLALANINE--TRNA LIGASE, MITOCHONDRIAL"/>
    <property type="match status" value="1"/>
</dbReference>
<sequence length="336" mass="37808">METQLRALQKEALDALEHTSDSASLEAFRVNYLGRKGGQLTAILRQLGSVPAEERPRLGQVANEIKAEIERRFEERKQELGSLAGPKFQGIDCSLPGRYLPFGSLHPITQVMEEICAIFAGMGFAVAEGPDVETDHYNFEALNIPKHHPARDMHDTFYVTDSLLLRTHTSPMQARIMEKQEPPLCYIAPGKVYRCDSDITHTPMFHQVEGLLVDRNVSFADLKGVLTSFSRRIFHRDLPLRFRPSFFPFTEPSAEVDIACVMCGGKGCRVCKQTGWLEILGSGLIHPAVLSQVGYDPDIYSGFAFGMGVERIAMLKYGIDDIRLYYENDLRFLSQF</sequence>
<evidence type="ECO:0000256" key="6">
    <source>
        <dbReference type="ARBA" id="ARBA00022723"/>
    </source>
</evidence>
<feature type="binding site" evidence="13">
    <location>
        <position position="251"/>
    </location>
    <ligand>
        <name>Mg(2+)</name>
        <dbReference type="ChEBI" id="CHEBI:18420"/>
        <note>shared with beta subunit</note>
    </ligand>
</feature>
<dbReference type="OrthoDB" id="9800719at2"/>
<evidence type="ECO:0000259" key="14">
    <source>
        <dbReference type="PROSITE" id="PS50862"/>
    </source>
</evidence>
<evidence type="ECO:0000256" key="12">
    <source>
        <dbReference type="ARBA" id="ARBA00049255"/>
    </source>
</evidence>
<dbReference type="EMBL" id="CP021255">
    <property type="protein sequence ID" value="AVD71180.1"/>
    <property type="molecule type" value="Genomic_DNA"/>
</dbReference>
<keyword evidence="10 13" id="KW-0648">Protein biosynthesis</keyword>
<dbReference type="Proteomes" id="UP000239867">
    <property type="component" value="Chromosome"/>
</dbReference>
<evidence type="ECO:0000256" key="13">
    <source>
        <dbReference type="HAMAP-Rule" id="MF_00281"/>
    </source>
</evidence>
<dbReference type="FunFam" id="3.30.930.10:FF:000003">
    <property type="entry name" value="Phenylalanine--tRNA ligase alpha subunit"/>
    <property type="match status" value="1"/>
</dbReference>
<dbReference type="GO" id="GO:0005737">
    <property type="term" value="C:cytoplasm"/>
    <property type="evidence" value="ECO:0007669"/>
    <property type="project" value="UniProtKB-SubCell"/>
</dbReference>
<comment type="catalytic activity">
    <reaction evidence="12 13">
        <text>tRNA(Phe) + L-phenylalanine + ATP = L-phenylalanyl-tRNA(Phe) + AMP + diphosphate + H(+)</text>
        <dbReference type="Rhea" id="RHEA:19413"/>
        <dbReference type="Rhea" id="RHEA-COMP:9668"/>
        <dbReference type="Rhea" id="RHEA-COMP:9699"/>
        <dbReference type="ChEBI" id="CHEBI:15378"/>
        <dbReference type="ChEBI" id="CHEBI:30616"/>
        <dbReference type="ChEBI" id="CHEBI:33019"/>
        <dbReference type="ChEBI" id="CHEBI:58095"/>
        <dbReference type="ChEBI" id="CHEBI:78442"/>
        <dbReference type="ChEBI" id="CHEBI:78531"/>
        <dbReference type="ChEBI" id="CHEBI:456215"/>
        <dbReference type="EC" id="6.1.1.20"/>
    </reaction>
</comment>
<keyword evidence="9 13" id="KW-0460">Magnesium</keyword>
<keyword evidence="4 13" id="KW-0963">Cytoplasm</keyword>
<keyword evidence="8 13" id="KW-0067">ATP-binding</keyword>
<evidence type="ECO:0000256" key="8">
    <source>
        <dbReference type="ARBA" id="ARBA00022840"/>
    </source>
</evidence>
<reference evidence="15 16" key="1">
    <citation type="journal article" date="2018" name="MBio">
        <title>Insights into the evolution of host association through the isolation and characterization of a novel human periodontal pathobiont, Desulfobulbus oralis.</title>
        <authorList>
            <person name="Cross K.L."/>
            <person name="Chirania P."/>
            <person name="Xiong W."/>
            <person name="Beall C.J."/>
            <person name="Elkins J.G."/>
            <person name="Giannone R.J."/>
            <person name="Griffen A.L."/>
            <person name="Guss A.M."/>
            <person name="Hettich R.L."/>
            <person name="Joshi S.S."/>
            <person name="Mokrzan E.M."/>
            <person name="Martin R.K."/>
            <person name="Zhulin I.B."/>
            <person name="Leys E.J."/>
            <person name="Podar M."/>
        </authorList>
    </citation>
    <scope>NUCLEOTIDE SEQUENCE [LARGE SCALE GENOMIC DNA]</scope>
    <source>
        <strain evidence="15 16">ORNL</strain>
    </source>
</reference>
<dbReference type="PANTHER" id="PTHR11538">
    <property type="entry name" value="PHENYLALANYL-TRNA SYNTHETASE"/>
    <property type="match status" value="1"/>
</dbReference>
<accession>A0A2L1GNB3</accession>
<dbReference type="InterPro" id="IPR006195">
    <property type="entry name" value="aa-tRNA-synth_II"/>
</dbReference>
<evidence type="ECO:0000256" key="7">
    <source>
        <dbReference type="ARBA" id="ARBA00022741"/>
    </source>
</evidence>
<organism evidence="15 16">
    <name type="scientific">Desulfobulbus oralis</name>
    <dbReference type="NCBI Taxonomy" id="1986146"/>
    <lineage>
        <taxon>Bacteria</taxon>
        <taxon>Pseudomonadati</taxon>
        <taxon>Thermodesulfobacteriota</taxon>
        <taxon>Desulfobulbia</taxon>
        <taxon>Desulfobulbales</taxon>
        <taxon>Desulfobulbaceae</taxon>
        <taxon>Desulfobulbus</taxon>
    </lineage>
</organism>
<keyword evidence="11 13" id="KW-0030">Aminoacyl-tRNA synthetase</keyword>
<dbReference type="SUPFAM" id="SSF55681">
    <property type="entry name" value="Class II aaRS and biotin synthetases"/>
    <property type="match status" value="1"/>
</dbReference>
<evidence type="ECO:0000313" key="16">
    <source>
        <dbReference type="Proteomes" id="UP000239867"/>
    </source>
</evidence>
<dbReference type="GO" id="GO:0005524">
    <property type="term" value="F:ATP binding"/>
    <property type="evidence" value="ECO:0007669"/>
    <property type="project" value="UniProtKB-UniRule"/>
</dbReference>
<dbReference type="InterPro" id="IPR045864">
    <property type="entry name" value="aa-tRNA-synth_II/BPL/LPL"/>
</dbReference>
<dbReference type="NCBIfam" id="TIGR00468">
    <property type="entry name" value="pheS"/>
    <property type="match status" value="1"/>
</dbReference>
<dbReference type="Pfam" id="PF02912">
    <property type="entry name" value="Phe_tRNA-synt_N"/>
    <property type="match status" value="1"/>
</dbReference>
<evidence type="ECO:0000256" key="10">
    <source>
        <dbReference type="ARBA" id="ARBA00022917"/>
    </source>
</evidence>
<dbReference type="SUPFAM" id="SSF46589">
    <property type="entry name" value="tRNA-binding arm"/>
    <property type="match status" value="1"/>
</dbReference>
<keyword evidence="16" id="KW-1185">Reference proteome</keyword>